<protein>
    <submittedName>
        <fullName evidence="1">Uncharacterized protein</fullName>
    </submittedName>
</protein>
<dbReference type="Proteomes" id="UP001057452">
    <property type="component" value="Chromosome 12"/>
</dbReference>
<sequence>MCEIRCGVISKQVDFFELMEVVLTQRPVARNTMNNLNVREAAQALLLAELRRIGQSGRKDTIDLWAPYLPQYVDTVSSPGSTTEPSPPAPPPPEAQPIEAKVPEEEMDVTDDDIIAGKFTTSASLRK</sequence>
<name>A0ACB9WT60_CHAAC</name>
<evidence type="ECO:0000313" key="1">
    <source>
        <dbReference type="EMBL" id="KAI4816485.1"/>
    </source>
</evidence>
<gene>
    <name evidence="1" type="ORF">KUCAC02_008811</name>
</gene>
<organism evidence="1 2">
    <name type="scientific">Chaenocephalus aceratus</name>
    <name type="common">Blackfin icefish</name>
    <name type="synonym">Chaenichthys aceratus</name>
    <dbReference type="NCBI Taxonomy" id="36190"/>
    <lineage>
        <taxon>Eukaryota</taxon>
        <taxon>Metazoa</taxon>
        <taxon>Chordata</taxon>
        <taxon>Craniata</taxon>
        <taxon>Vertebrata</taxon>
        <taxon>Euteleostomi</taxon>
        <taxon>Actinopterygii</taxon>
        <taxon>Neopterygii</taxon>
        <taxon>Teleostei</taxon>
        <taxon>Neoteleostei</taxon>
        <taxon>Acanthomorphata</taxon>
        <taxon>Eupercaria</taxon>
        <taxon>Perciformes</taxon>
        <taxon>Notothenioidei</taxon>
        <taxon>Channichthyidae</taxon>
        <taxon>Chaenocephalus</taxon>
    </lineage>
</organism>
<reference evidence="1" key="1">
    <citation type="submission" date="2022-05" db="EMBL/GenBank/DDBJ databases">
        <title>Chromosome-level genome of Chaenocephalus aceratus.</title>
        <authorList>
            <person name="Park H."/>
        </authorList>
    </citation>
    <scope>NUCLEOTIDE SEQUENCE</scope>
    <source>
        <strain evidence="1">KU_202001</strain>
    </source>
</reference>
<proteinExistence type="predicted"/>
<accession>A0ACB9WT60</accession>
<comment type="caution">
    <text evidence="1">The sequence shown here is derived from an EMBL/GenBank/DDBJ whole genome shotgun (WGS) entry which is preliminary data.</text>
</comment>
<keyword evidence="2" id="KW-1185">Reference proteome</keyword>
<evidence type="ECO:0000313" key="2">
    <source>
        <dbReference type="Proteomes" id="UP001057452"/>
    </source>
</evidence>
<dbReference type="EMBL" id="CM043796">
    <property type="protein sequence ID" value="KAI4816485.1"/>
    <property type="molecule type" value="Genomic_DNA"/>
</dbReference>
<feature type="non-terminal residue" evidence="1">
    <location>
        <position position="127"/>
    </location>
</feature>